<feature type="signal peptide" evidence="1">
    <location>
        <begin position="1"/>
        <end position="35"/>
    </location>
</feature>
<dbReference type="InterPro" id="IPR022655">
    <property type="entry name" value="DUF1553"/>
</dbReference>
<name>A0A5C6E4B1_9BACT</name>
<dbReference type="AlphaFoldDB" id="A0A5C6E4B1"/>
<keyword evidence="6" id="KW-1185">Reference proteome</keyword>
<dbReference type="InterPro" id="IPR011444">
    <property type="entry name" value="DUF1549"/>
</dbReference>
<evidence type="ECO:0000259" key="3">
    <source>
        <dbReference type="Pfam" id="PF07587"/>
    </source>
</evidence>
<dbReference type="Proteomes" id="UP000319143">
    <property type="component" value="Unassembled WGS sequence"/>
</dbReference>
<dbReference type="PANTHER" id="PTHR35889">
    <property type="entry name" value="CYCLOINULO-OLIGOSACCHARIDE FRUCTANOTRANSFERASE-RELATED"/>
    <property type="match status" value="1"/>
</dbReference>
<proteinExistence type="predicted"/>
<evidence type="ECO:0000313" key="6">
    <source>
        <dbReference type="Proteomes" id="UP000319143"/>
    </source>
</evidence>
<dbReference type="Pfam" id="PF07587">
    <property type="entry name" value="PSD1"/>
    <property type="match status" value="1"/>
</dbReference>
<feature type="domain" description="Cytochrome C Planctomycete-type" evidence="4">
    <location>
        <begin position="60"/>
        <end position="120"/>
    </location>
</feature>
<accession>A0A5C6E4B1</accession>
<evidence type="ECO:0000313" key="5">
    <source>
        <dbReference type="EMBL" id="TWU42827.1"/>
    </source>
</evidence>
<sequence precursor="true">MPLTAPLKRVLVCRPIVFSAIVLALLCSMPSPVGADAPGPTREGLDFFETSIRPLLVDHCYECHSREADEKAGDLYLDSATAMLRGGARGSVLSRQNPIDSLFLTAIRYDDADLQMPPDGKLDSEVIQTFQRWIEMGAPDPRGEVTEPTVLSGSPMDKDPRSHWAFVRPVFPEPSSRIDDASQDRIDAFAADDAAAIGLEIVDQASKPTLIRRVYFDLTGLPPTKTQVDRFVASDRPDSFERVVDALLASPEFGERFGRHWLDVARYADTVGYALAGKERRIKGSHRYRDWVIHAFASDMPYSEMILHQLAGDRTDPQNEAGNLDAMGFLTIGRRFLNPLDTMDDRIDVISRGLLGMTVSCARCHDHKFDPIPAADYYALFGILHSSRQNEDGPSPLMMTDVEKPHDSPILLRGQAGNRGEIAPRQYLTALRTVSDSPFTDGSGRLEFATKIAASDNPLTSRVIVNRLWGHLIGKPLVDSTSDLGIRTDRPRIAEVLEEFSADFSQHQSIKKTVRRIVLSRIYQQSADANRDGVEKDPDNQLLARANRRRRDFESLRDSLLQVSGSLDQTIGGEPVEITLPMPTNRRTVYALIDRQNLPGVFRTFDFASPDTHSPQRYFTTVPQQSLYLMNSPQVVELARRTAAKVRAVCETCDEATLASTLVEQVLARELRESEFTPFVAFLKQPVSEADPIEDPRRFWTHGTATLDPTEGVHHFKPFGIFQKGQWQTEAAFPADGPFGYASLSREGGHPGRQKDGAVVRRWTSPQSGVVTLRGTLGHRSDQGDGVLMEIWCDGKRLFGGVQKGSNRPYGPITVEVERGDAIDFAANCHQTDAFDSFAWRVQLKLTRDGDRGIATDSVRDFDGPIRTTELEPLDRLEQLAQVLLMSNEFAFVD</sequence>
<dbReference type="EMBL" id="SJPV01000001">
    <property type="protein sequence ID" value="TWU42827.1"/>
    <property type="molecule type" value="Genomic_DNA"/>
</dbReference>
<feature type="domain" description="DUF1553" evidence="3">
    <location>
        <begin position="444"/>
        <end position="682"/>
    </location>
</feature>
<evidence type="ECO:0000259" key="2">
    <source>
        <dbReference type="Pfam" id="PF07583"/>
    </source>
</evidence>
<feature type="domain" description="DUF1549" evidence="2">
    <location>
        <begin position="186"/>
        <end position="388"/>
    </location>
</feature>
<dbReference type="RefSeq" id="WP_231615419.1">
    <property type="nucleotide sequence ID" value="NZ_SJPV01000001.1"/>
</dbReference>
<dbReference type="Pfam" id="PF07635">
    <property type="entry name" value="PSCyt1"/>
    <property type="match status" value="1"/>
</dbReference>
<dbReference type="InterPro" id="IPR011429">
    <property type="entry name" value="Cyt_c_Planctomycete-type"/>
</dbReference>
<protein>
    <submittedName>
        <fullName evidence="5">Planctomycete cytochrome C</fullName>
    </submittedName>
</protein>
<organism evidence="5 6">
    <name type="scientific">Novipirellula artificiosorum</name>
    <dbReference type="NCBI Taxonomy" id="2528016"/>
    <lineage>
        <taxon>Bacteria</taxon>
        <taxon>Pseudomonadati</taxon>
        <taxon>Planctomycetota</taxon>
        <taxon>Planctomycetia</taxon>
        <taxon>Pirellulales</taxon>
        <taxon>Pirellulaceae</taxon>
        <taxon>Novipirellula</taxon>
    </lineage>
</organism>
<feature type="chain" id="PRO_5022718670" evidence="1">
    <location>
        <begin position="36"/>
        <end position="894"/>
    </location>
</feature>
<dbReference type="PANTHER" id="PTHR35889:SF3">
    <property type="entry name" value="F-BOX DOMAIN-CONTAINING PROTEIN"/>
    <property type="match status" value="1"/>
</dbReference>
<evidence type="ECO:0000259" key="4">
    <source>
        <dbReference type="Pfam" id="PF07635"/>
    </source>
</evidence>
<keyword evidence="1" id="KW-0732">Signal</keyword>
<dbReference type="Pfam" id="PF07583">
    <property type="entry name" value="PSCyt2"/>
    <property type="match status" value="1"/>
</dbReference>
<gene>
    <name evidence="5" type="ORF">Poly41_11280</name>
</gene>
<reference evidence="5 6" key="1">
    <citation type="submission" date="2019-02" db="EMBL/GenBank/DDBJ databases">
        <title>Deep-cultivation of Planctomycetes and their phenomic and genomic characterization uncovers novel biology.</title>
        <authorList>
            <person name="Wiegand S."/>
            <person name="Jogler M."/>
            <person name="Boedeker C."/>
            <person name="Pinto D."/>
            <person name="Vollmers J."/>
            <person name="Rivas-Marin E."/>
            <person name="Kohn T."/>
            <person name="Peeters S.H."/>
            <person name="Heuer A."/>
            <person name="Rast P."/>
            <person name="Oberbeckmann S."/>
            <person name="Bunk B."/>
            <person name="Jeske O."/>
            <person name="Meyerdierks A."/>
            <person name="Storesund J.E."/>
            <person name="Kallscheuer N."/>
            <person name="Luecker S."/>
            <person name="Lage O.M."/>
            <person name="Pohl T."/>
            <person name="Merkel B.J."/>
            <person name="Hornburger P."/>
            <person name="Mueller R.-W."/>
            <person name="Bruemmer F."/>
            <person name="Labrenz M."/>
            <person name="Spormann A.M."/>
            <person name="Op Den Camp H."/>
            <person name="Overmann J."/>
            <person name="Amann R."/>
            <person name="Jetten M.S.M."/>
            <person name="Mascher T."/>
            <person name="Medema M.H."/>
            <person name="Devos D.P."/>
            <person name="Kaster A.-K."/>
            <person name="Ovreas L."/>
            <person name="Rohde M."/>
            <person name="Galperin M.Y."/>
            <person name="Jogler C."/>
        </authorList>
    </citation>
    <scope>NUCLEOTIDE SEQUENCE [LARGE SCALE GENOMIC DNA]</scope>
    <source>
        <strain evidence="5 6">Poly41</strain>
    </source>
</reference>
<comment type="caution">
    <text evidence="5">The sequence shown here is derived from an EMBL/GenBank/DDBJ whole genome shotgun (WGS) entry which is preliminary data.</text>
</comment>
<evidence type="ECO:0000256" key="1">
    <source>
        <dbReference type="SAM" id="SignalP"/>
    </source>
</evidence>